<dbReference type="GO" id="GO:0005509">
    <property type="term" value="F:calcium ion binding"/>
    <property type="evidence" value="ECO:0007669"/>
    <property type="project" value="InterPro"/>
</dbReference>
<dbReference type="SMART" id="SM00042">
    <property type="entry name" value="CUB"/>
    <property type="match status" value="2"/>
</dbReference>
<dbReference type="EMBL" id="KN717030">
    <property type="protein sequence ID" value="KJH40743.1"/>
    <property type="molecule type" value="Genomic_DNA"/>
</dbReference>
<dbReference type="InterPro" id="IPR000152">
    <property type="entry name" value="EGF-type_Asp/Asn_hydroxyl_site"/>
</dbReference>
<feature type="disulfide bond" evidence="5">
    <location>
        <begin position="382"/>
        <end position="391"/>
    </location>
</feature>
<evidence type="ECO:0000256" key="2">
    <source>
        <dbReference type="ARBA" id="ARBA00022729"/>
    </source>
</evidence>
<dbReference type="Pfam" id="PF07645">
    <property type="entry name" value="EGF_CA"/>
    <property type="match status" value="3"/>
</dbReference>
<keyword evidence="2" id="KW-0732">Signal</keyword>
<dbReference type="PROSITE" id="PS50026">
    <property type="entry name" value="EGF_3"/>
    <property type="match status" value="6"/>
</dbReference>
<dbReference type="PROSITE" id="PS01186">
    <property type="entry name" value="EGF_2"/>
    <property type="match status" value="2"/>
</dbReference>
<reference evidence="9" key="2">
    <citation type="journal article" date="2016" name="Sci. Rep.">
        <title>Dictyocaulus viviparus genome, variome and transcriptome elucidate lungworm biology and support future intervention.</title>
        <authorList>
            <person name="McNulty S.N."/>
            <person name="Strube C."/>
            <person name="Rosa B.A."/>
            <person name="Martin J.C."/>
            <person name="Tyagi R."/>
            <person name="Choi Y.J."/>
            <person name="Wang Q."/>
            <person name="Hallsworth Pepin K."/>
            <person name="Zhang X."/>
            <person name="Ozersky P."/>
            <person name="Wilson R.K."/>
            <person name="Sternberg P.W."/>
            <person name="Gasser R.B."/>
            <person name="Mitreva M."/>
        </authorList>
    </citation>
    <scope>NUCLEOTIDE SEQUENCE [LARGE SCALE GENOMIC DNA]</scope>
    <source>
        <strain evidence="9">HannoverDv2000</strain>
    </source>
</reference>
<dbReference type="STRING" id="29172.A0A0D8X877"/>
<dbReference type="Pfam" id="PF00431">
    <property type="entry name" value="CUB"/>
    <property type="match status" value="1"/>
</dbReference>
<feature type="domain" description="EGF-like" evidence="7">
    <location>
        <begin position="222"/>
        <end position="261"/>
    </location>
</feature>
<dbReference type="InterPro" id="IPR000742">
    <property type="entry name" value="EGF"/>
</dbReference>
<feature type="disulfide bond" evidence="5">
    <location>
        <begin position="117"/>
        <end position="126"/>
    </location>
</feature>
<dbReference type="OrthoDB" id="10009301at2759"/>
<evidence type="ECO:0000259" key="6">
    <source>
        <dbReference type="PROSITE" id="PS01180"/>
    </source>
</evidence>
<proteinExistence type="predicted"/>
<dbReference type="InterPro" id="IPR013032">
    <property type="entry name" value="EGF-like_CS"/>
</dbReference>
<feature type="domain" description="EGF-like" evidence="7">
    <location>
        <begin position="129"/>
        <end position="170"/>
    </location>
</feature>
<dbReference type="PROSITE" id="PS00022">
    <property type="entry name" value="EGF_1"/>
    <property type="match status" value="4"/>
</dbReference>
<dbReference type="PANTHER" id="PTHR47761">
    <property type="entry name" value="C-TYPE LECTIN-RELATED"/>
    <property type="match status" value="1"/>
</dbReference>
<evidence type="ECO:0000259" key="7">
    <source>
        <dbReference type="PROSITE" id="PS50026"/>
    </source>
</evidence>
<dbReference type="SMART" id="SM00179">
    <property type="entry name" value="EGF_CA"/>
    <property type="match status" value="7"/>
</dbReference>
<evidence type="ECO:0000313" key="9">
    <source>
        <dbReference type="Proteomes" id="UP000053766"/>
    </source>
</evidence>
<gene>
    <name evidence="8" type="ORF">DICVIV_13297</name>
</gene>
<organism evidence="8 9">
    <name type="scientific">Dictyocaulus viviparus</name>
    <name type="common">Bovine lungworm</name>
    <dbReference type="NCBI Taxonomy" id="29172"/>
    <lineage>
        <taxon>Eukaryota</taxon>
        <taxon>Metazoa</taxon>
        <taxon>Ecdysozoa</taxon>
        <taxon>Nematoda</taxon>
        <taxon>Chromadorea</taxon>
        <taxon>Rhabditida</taxon>
        <taxon>Rhabditina</taxon>
        <taxon>Rhabditomorpha</taxon>
        <taxon>Strongyloidea</taxon>
        <taxon>Metastrongylidae</taxon>
        <taxon>Dictyocaulus</taxon>
    </lineage>
</organism>
<dbReference type="InterPro" id="IPR053119">
    <property type="entry name" value="Cubilin_domain"/>
</dbReference>
<evidence type="ECO:0000313" key="8">
    <source>
        <dbReference type="EMBL" id="KJH40743.1"/>
    </source>
</evidence>
<dbReference type="SUPFAM" id="SSF49854">
    <property type="entry name" value="Spermadhesin, CUB domain"/>
    <property type="match status" value="5"/>
</dbReference>
<name>A0A0D8X877_DICVI</name>
<keyword evidence="1 5" id="KW-0245">EGF-like domain</keyword>
<dbReference type="AlphaFoldDB" id="A0A0D8X877"/>
<feature type="domain" description="CUB" evidence="6">
    <location>
        <begin position="678"/>
        <end position="716"/>
    </location>
</feature>
<dbReference type="InterPro" id="IPR049883">
    <property type="entry name" value="NOTCH1_EGF-like"/>
</dbReference>
<evidence type="ECO:0000256" key="3">
    <source>
        <dbReference type="ARBA" id="ARBA00022737"/>
    </source>
</evidence>
<dbReference type="Gene3D" id="2.60.120.290">
    <property type="entry name" value="Spermadhesin, CUB domain"/>
    <property type="match status" value="5"/>
</dbReference>
<dbReference type="CDD" id="cd00054">
    <property type="entry name" value="EGF_CA"/>
    <property type="match status" value="5"/>
</dbReference>
<feature type="domain" description="EGF-like" evidence="7">
    <location>
        <begin position="306"/>
        <end position="352"/>
    </location>
</feature>
<dbReference type="Gene3D" id="2.10.25.10">
    <property type="entry name" value="Laminin"/>
    <property type="match status" value="7"/>
</dbReference>
<dbReference type="PROSITE" id="PS01180">
    <property type="entry name" value="CUB"/>
    <property type="match status" value="3"/>
</dbReference>
<feature type="domain" description="EGF-like" evidence="7">
    <location>
        <begin position="355"/>
        <end position="392"/>
    </location>
</feature>
<feature type="domain" description="EGF-like" evidence="7">
    <location>
        <begin position="90"/>
        <end position="127"/>
    </location>
</feature>
<keyword evidence="3" id="KW-0677">Repeat</keyword>
<feature type="domain" description="CUB" evidence="6">
    <location>
        <begin position="555"/>
        <end position="672"/>
    </location>
</feature>
<feature type="disulfide bond" evidence="5">
    <location>
        <begin position="420"/>
        <end position="429"/>
    </location>
</feature>
<dbReference type="InterPro" id="IPR001881">
    <property type="entry name" value="EGF-like_Ca-bd_dom"/>
</dbReference>
<evidence type="ECO:0000256" key="1">
    <source>
        <dbReference type="ARBA" id="ARBA00022536"/>
    </source>
</evidence>
<comment type="caution">
    <text evidence="5">Lacks conserved residue(s) required for the propagation of feature annotation.</text>
</comment>
<accession>A0A0D8X877</accession>
<keyword evidence="4 5" id="KW-1015">Disulfide bond</keyword>
<feature type="domain" description="CUB" evidence="6">
    <location>
        <begin position="739"/>
        <end position="899"/>
    </location>
</feature>
<dbReference type="CDD" id="cd00041">
    <property type="entry name" value="CUB"/>
    <property type="match status" value="2"/>
</dbReference>
<evidence type="ECO:0000256" key="4">
    <source>
        <dbReference type="ARBA" id="ARBA00023157"/>
    </source>
</evidence>
<keyword evidence="9" id="KW-1185">Reference proteome</keyword>
<dbReference type="Pfam" id="PF12661">
    <property type="entry name" value="hEGF"/>
    <property type="match status" value="1"/>
</dbReference>
<dbReference type="InterPro" id="IPR035914">
    <property type="entry name" value="Sperma_CUB_dom_sf"/>
</dbReference>
<dbReference type="Proteomes" id="UP000053766">
    <property type="component" value="Unassembled WGS sequence"/>
</dbReference>
<dbReference type="InterPro" id="IPR000859">
    <property type="entry name" value="CUB_dom"/>
</dbReference>
<dbReference type="PANTHER" id="PTHR47761:SF4">
    <property type="entry name" value="C-TYPE LECTIN"/>
    <property type="match status" value="1"/>
</dbReference>
<evidence type="ECO:0000256" key="5">
    <source>
        <dbReference type="PROSITE-ProRule" id="PRU00076"/>
    </source>
</evidence>
<dbReference type="PROSITE" id="PS00010">
    <property type="entry name" value="ASX_HYDROXYL"/>
    <property type="match status" value="1"/>
</dbReference>
<dbReference type="SMART" id="SM00181">
    <property type="entry name" value="EGF"/>
    <property type="match status" value="8"/>
</dbReference>
<protein>
    <submittedName>
        <fullName evidence="8">EGF-like domain protein</fullName>
    </submittedName>
</protein>
<dbReference type="InterPro" id="IPR018097">
    <property type="entry name" value="EGF_Ca-bd_CS"/>
</dbReference>
<dbReference type="SUPFAM" id="SSF57196">
    <property type="entry name" value="EGF/Laminin"/>
    <property type="match status" value="5"/>
</dbReference>
<dbReference type="PROSITE" id="PS01187">
    <property type="entry name" value="EGF_CA"/>
    <property type="match status" value="3"/>
</dbReference>
<sequence>MRAHFVALKEKVEQISSRQEAFKSRIDSHQSTLILVATASRRLLQSAKNFTTEINQLQEWRQNKAVKDVKLRRLMGRLQKSIKLLTDMLAMDGCEDKPCKHGGTCLPRFGKKYNCLCPTYRTGDNCEIDIDECALYDGTHAGCQNNATCVNHNTGFRCNCQNGFHGPLCQYRQSTCSRSIELCGPYGHCIDVDTSETESTYKCICDWGYKVSDDKINPICVDIDECQDNPCHPGVDCINLPGKFQCTGCPKGYHGNGQICADIDECAAETYPCSTNPRVPCYNTIGSFYCGSCPAGYHGDGRSCRPYSACNDAPCHPEATCVDDKTSLNPGGFICHCPVGTIGDGIGENGCQKSNSTVCIEGNCMNGGTCLPLSESQYRCLCPEFYYGIHCEQVSACIGNPCQNDGICENIGVGKVKCLCPIGFYGSFCQFEENSCGAHYTESIGNLTFPMDADKIDEDGCDIIIATGEENSALRITFDSFKTVSGAGLSDCSKASANLTLFDGVSDNSPIFATFCHEPPVIGEAITMTSSSALLRYKGSGISFSLKWETKKRECGYRTNLPSGVLLVPPHHLDTVCEWFISAPFDKHLEIEIPTVEMTTGFLNNCSVNQLEVFDGYTSYDSHRILHICETTNVTSKVRSTGPFMTISFRSNVLGGSKSALQRGFVMKYRTIEPDRQCGGDIVNTNSDWDFSGLIESPNYGGFYPSNMDCSWRLDAIGPDNSSTTDQTLKLFFSADRQCGGDIVNTNSDWDFSGLIESPNYGGFYPSNMDCSWRLDAIGPDNSSTTDQTLKLEFLSFDVPSTYQFSSSLWQQHFDIPRRAFSLFASLGRMGMISPFRRRDPLTSFRRHMVYADGELVHDGCNSHPPPSSIFIPIPQAVLRFHSDSSKQGKGFQIAYSLDGGRAGKCVYTIRADASHVIRLKFKTIGMRSATTSECFYNQDSYLTATDYVEFSGGKEEDKQINKRYICARYPFVEEGEFIMSATRPLIITYVSSGDERNRGLLMEYATVDMGGILSRFV</sequence>
<dbReference type="FunFam" id="2.10.25.10:FF:000038">
    <property type="entry name" value="Fibrillin 2"/>
    <property type="match status" value="2"/>
</dbReference>
<feature type="disulfide bond" evidence="5">
    <location>
        <begin position="160"/>
        <end position="169"/>
    </location>
</feature>
<reference evidence="8 9" key="1">
    <citation type="submission" date="2013-11" db="EMBL/GenBank/DDBJ databases">
        <title>Draft genome of the bovine lungworm Dictyocaulus viviparus.</title>
        <authorList>
            <person name="Mitreva M."/>
        </authorList>
    </citation>
    <scope>NUCLEOTIDE SEQUENCE [LARGE SCALE GENOMIC DNA]</scope>
    <source>
        <strain evidence="8 9">HannoverDv2000</strain>
    </source>
</reference>
<feature type="domain" description="EGF-like" evidence="7">
    <location>
        <begin position="393"/>
        <end position="430"/>
    </location>
</feature>